<proteinExistence type="predicted"/>
<name>A0A4R8SZT9_9MYCO</name>
<comment type="caution">
    <text evidence="1">The sequence shown here is derived from an EMBL/GenBank/DDBJ whole genome shotgun (WGS) entry which is preliminary data.</text>
</comment>
<protein>
    <submittedName>
        <fullName evidence="1">Uncharacterized protein</fullName>
    </submittedName>
</protein>
<evidence type="ECO:0000313" key="1">
    <source>
        <dbReference type="EMBL" id="TEA09071.1"/>
    </source>
</evidence>
<dbReference type="Proteomes" id="UP000294604">
    <property type="component" value="Unassembled WGS sequence"/>
</dbReference>
<evidence type="ECO:0000313" key="2">
    <source>
        <dbReference type="Proteomes" id="UP000294604"/>
    </source>
</evidence>
<organism evidence="1 2">
    <name type="scientific">Mycobacteroides salmoniphilum</name>
    <dbReference type="NCBI Taxonomy" id="404941"/>
    <lineage>
        <taxon>Bacteria</taxon>
        <taxon>Bacillati</taxon>
        <taxon>Actinomycetota</taxon>
        <taxon>Actinomycetes</taxon>
        <taxon>Mycobacteriales</taxon>
        <taxon>Mycobacteriaceae</taxon>
        <taxon>Mycobacteroides</taxon>
    </lineage>
</organism>
<sequence length="131" mass="14549">MLITTATATAYRDAAALGPALSDGPLPADTAVVVPVARRRHILPTAQWGHLATDTLVLRWDAAYANRLAELRWLRTTGASWPQLSQETPPPTLLTNQPSAEWDRILSAWARLNRWRRIPPLWTAARVLSLP</sequence>
<reference evidence="1 2" key="1">
    <citation type="journal article" date="2019" name="Sci. Rep.">
        <title>Extended insight into the Mycobacterium chelonae-abscessus complex through whole genome sequencing of Mycobacterium salmoniphilum outbreak and Mycobacterium salmoniphilum-like strains.</title>
        <authorList>
            <person name="Behra P.R.K."/>
            <person name="Das S."/>
            <person name="Pettersson B.M.F."/>
            <person name="Shirreff L."/>
            <person name="DuCote T."/>
            <person name="Jacobsson K.G."/>
            <person name="Ennis D.G."/>
            <person name="Kirsebom L.A."/>
        </authorList>
    </citation>
    <scope>NUCLEOTIDE SEQUENCE [LARGE SCALE GENOMIC DNA]</scope>
    <source>
        <strain evidence="1 2">CCUG 60884</strain>
    </source>
</reference>
<accession>A0A4R8SZT9</accession>
<dbReference type="EMBL" id="PECL01000003">
    <property type="protein sequence ID" value="TEA09071.1"/>
    <property type="molecule type" value="Genomic_DNA"/>
</dbReference>
<dbReference type="AlphaFoldDB" id="A0A4R8SZT9"/>
<gene>
    <name evidence="1" type="ORF">CCUG60884_00239</name>
</gene>